<dbReference type="Pfam" id="PF00083">
    <property type="entry name" value="Sugar_tr"/>
    <property type="match status" value="1"/>
</dbReference>
<name>A0A4U5ML77_STECR</name>
<accession>A0A4U5ML77</accession>
<evidence type="ECO:0000256" key="2">
    <source>
        <dbReference type="ARBA" id="ARBA00022692"/>
    </source>
</evidence>
<feature type="transmembrane region" description="Helical" evidence="5">
    <location>
        <begin position="101"/>
        <end position="126"/>
    </location>
</feature>
<dbReference type="SUPFAM" id="SSF103473">
    <property type="entry name" value="MFS general substrate transporter"/>
    <property type="match status" value="1"/>
</dbReference>
<evidence type="ECO:0000256" key="5">
    <source>
        <dbReference type="SAM" id="Phobius"/>
    </source>
</evidence>
<evidence type="ECO:0000313" key="6">
    <source>
        <dbReference type="EMBL" id="TKR70187.1"/>
    </source>
</evidence>
<keyword evidence="2 5" id="KW-0812">Transmembrane</keyword>
<evidence type="ECO:0008006" key="8">
    <source>
        <dbReference type="Google" id="ProtNLM"/>
    </source>
</evidence>
<comment type="caution">
    <text evidence="6">The sequence shown here is derived from an EMBL/GenBank/DDBJ whole genome shotgun (WGS) entry which is preliminary data.</text>
</comment>
<dbReference type="Gene3D" id="1.20.1250.20">
    <property type="entry name" value="MFS general substrate transporter like domains"/>
    <property type="match status" value="1"/>
</dbReference>
<dbReference type="GO" id="GO:0015149">
    <property type="term" value="F:hexose transmembrane transporter activity"/>
    <property type="evidence" value="ECO:0007669"/>
    <property type="project" value="TreeGrafter"/>
</dbReference>
<feature type="transmembrane region" description="Helical" evidence="5">
    <location>
        <begin position="169"/>
        <end position="188"/>
    </location>
</feature>
<keyword evidence="4 5" id="KW-0472">Membrane</keyword>
<comment type="subcellular location">
    <subcellularLocation>
        <location evidence="1">Membrane</location>
    </subcellularLocation>
</comment>
<feature type="transmembrane region" description="Helical" evidence="5">
    <location>
        <begin position="138"/>
        <end position="157"/>
    </location>
</feature>
<proteinExistence type="predicted"/>
<dbReference type="PANTHER" id="PTHR23503">
    <property type="entry name" value="SOLUTE CARRIER FAMILY 2"/>
    <property type="match status" value="1"/>
</dbReference>
<sequence>MNRRLELVTAVHALLGGFGDLESCIFNFMAVPIRQMFNESIHNHYGLELHSEAFDLVVSSVAVVFFVGILIGAVSMGYLLQEGDGRYCQVGHYFKSTFCSIELFMIGHFMAGLISVYKMALVIYIAECSPDKARGFTSMALGSGGFILILIGTPLCLPEYLGNKDNWTILPALCTVLAALHLTISLLFPQSPKHLYITLHDKEKSRDAVQFYHGAGVDLDAVEDEYEHEKMYLQQGHATVKEVWNNPILR</sequence>
<feature type="transmembrane region" description="Helical" evidence="5">
    <location>
        <begin position="56"/>
        <end position="80"/>
    </location>
</feature>
<protein>
    <recommendedName>
        <fullName evidence="8">Major facilitator superfamily (MFS) profile domain-containing protein</fullName>
    </recommendedName>
</protein>
<keyword evidence="3 5" id="KW-1133">Transmembrane helix</keyword>
<evidence type="ECO:0000256" key="1">
    <source>
        <dbReference type="ARBA" id="ARBA00004370"/>
    </source>
</evidence>
<dbReference type="InterPro" id="IPR036259">
    <property type="entry name" value="MFS_trans_sf"/>
</dbReference>
<dbReference type="InterPro" id="IPR005828">
    <property type="entry name" value="MFS_sugar_transport-like"/>
</dbReference>
<organism evidence="6 7">
    <name type="scientific">Steinernema carpocapsae</name>
    <name type="common">Entomopathogenic nematode</name>
    <dbReference type="NCBI Taxonomy" id="34508"/>
    <lineage>
        <taxon>Eukaryota</taxon>
        <taxon>Metazoa</taxon>
        <taxon>Ecdysozoa</taxon>
        <taxon>Nematoda</taxon>
        <taxon>Chromadorea</taxon>
        <taxon>Rhabditida</taxon>
        <taxon>Tylenchina</taxon>
        <taxon>Panagrolaimomorpha</taxon>
        <taxon>Strongyloidoidea</taxon>
        <taxon>Steinernematidae</taxon>
        <taxon>Steinernema</taxon>
    </lineage>
</organism>
<evidence type="ECO:0000256" key="4">
    <source>
        <dbReference type="ARBA" id="ARBA00023136"/>
    </source>
</evidence>
<dbReference type="InterPro" id="IPR045263">
    <property type="entry name" value="GLUT"/>
</dbReference>
<evidence type="ECO:0000313" key="7">
    <source>
        <dbReference type="Proteomes" id="UP000298663"/>
    </source>
</evidence>
<dbReference type="PANTHER" id="PTHR23503:SF123">
    <property type="entry name" value="MAJOR FACILITATOR SUPERFAMILY (MFS) PROFILE DOMAIN-CONTAINING PROTEIN"/>
    <property type="match status" value="1"/>
</dbReference>
<reference evidence="6 7" key="2">
    <citation type="journal article" date="2019" name="G3 (Bethesda)">
        <title>Hybrid Assembly of the Genome of the Entomopathogenic Nematode Steinernema carpocapsae Identifies the X-Chromosome.</title>
        <authorList>
            <person name="Serra L."/>
            <person name="Macchietto M."/>
            <person name="Macias-Munoz A."/>
            <person name="McGill C.J."/>
            <person name="Rodriguez I.M."/>
            <person name="Rodriguez B."/>
            <person name="Murad R."/>
            <person name="Mortazavi A."/>
        </authorList>
    </citation>
    <scope>NUCLEOTIDE SEQUENCE [LARGE SCALE GENOMIC DNA]</scope>
    <source>
        <strain evidence="6 7">ALL</strain>
    </source>
</reference>
<dbReference type="EMBL" id="AZBU02000007">
    <property type="protein sequence ID" value="TKR70187.1"/>
    <property type="molecule type" value="Genomic_DNA"/>
</dbReference>
<dbReference type="GO" id="GO:0016020">
    <property type="term" value="C:membrane"/>
    <property type="evidence" value="ECO:0007669"/>
    <property type="project" value="UniProtKB-SubCell"/>
</dbReference>
<evidence type="ECO:0000256" key="3">
    <source>
        <dbReference type="ARBA" id="ARBA00022989"/>
    </source>
</evidence>
<dbReference type="AlphaFoldDB" id="A0A4U5ML77"/>
<dbReference type="OrthoDB" id="4142200at2759"/>
<gene>
    <name evidence="6" type="ORF">L596_022239</name>
</gene>
<dbReference type="Proteomes" id="UP000298663">
    <property type="component" value="Unassembled WGS sequence"/>
</dbReference>
<keyword evidence="7" id="KW-1185">Reference proteome</keyword>
<reference evidence="6 7" key="1">
    <citation type="journal article" date="2015" name="Genome Biol.">
        <title>Comparative genomics of Steinernema reveals deeply conserved gene regulatory networks.</title>
        <authorList>
            <person name="Dillman A.R."/>
            <person name="Macchietto M."/>
            <person name="Porter C.F."/>
            <person name="Rogers A."/>
            <person name="Williams B."/>
            <person name="Antoshechkin I."/>
            <person name="Lee M.M."/>
            <person name="Goodwin Z."/>
            <person name="Lu X."/>
            <person name="Lewis E.E."/>
            <person name="Goodrich-Blair H."/>
            <person name="Stock S.P."/>
            <person name="Adams B.J."/>
            <person name="Sternberg P.W."/>
            <person name="Mortazavi A."/>
        </authorList>
    </citation>
    <scope>NUCLEOTIDE SEQUENCE [LARGE SCALE GENOMIC DNA]</scope>
    <source>
        <strain evidence="6 7">ALL</strain>
    </source>
</reference>